<evidence type="ECO:0000313" key="2">
    <source>
        <dbReference type="EnsemblPlants" id="AET1Gv20048200.2"/>
    </source>
</evidence>
<dbReference type="Gramene" id="AET1Gv20048200.2">
    <property type="protein sequence ID" value="AET1Gv20048200.2"/>
    <property type="gene ID" value="AET1Gv20048200"/>
</dbReference>
<keyword evidence="3" id="KW-1185">Reference proteome</keyword>
<name>A0A452XL69_AEGTS</name>
<dbReference type="Proteomes" id="UP000015105">
    <property type="component" value="Chromosome 1D"/>
</dbReference>
<evidence type="ECO:0000256" key="1">
    <source>
        <dbReference type="SAM" id="SignalP"/>
    </source>
</evidence>
<reference evidence="3" key="1">
    <citation type="journal article" date="2014" name="Science">
        <title>Ancient hybridizations among the ancestral genomes of bread wheat.</title>
        <authorList>
            <consortium name="International Wheat Genome Sequencing Consortium,"/>
            <person name="Marcussen T."/>
            <person name="Sandve S.R."/>
            <person name="Heier L."/>
            <person name="Spannagl M."/>
            <person name="Pfeifer M."/>
            <person name="Jakobsen K.S."/>
            <person name="Wulff B.B."/>
            <person name="Steuernagel B."/>
            <person name="Mayer K.F."/>
            <person name="Olsen O.A."/>
        </authorList>
    </citation>
    <scope>NUCLEOTIDE SEQUENCE [LARGE SCALE GENOMIC DNA]</scope>
    <source>
        <strain evidence="3">cv. AL8/78</strain>
    </source>
</reference>
<reference evidence="3" key="2">
    <citation type="journal article" date="2017" name="Nat. Plants">
        <title>The Aegilops tauschii genome reveals multiple impacts of transposons.</title>
        <authorList>
            <person name="Zhao G."/>
            <person name="Zou C."/>
            <person name="Li K."/>
            <person name="Wang K."/>
            <person name="Li T."/>
            <person name="Gao L."/>
            <person name="Zhang X."/>
            <person name="Wang H."/>
            <person name="Yang Z."/>
            <person name="Liu X."/>
            <person name="Jiang W."/>
            <person name="Mao L."/>
            <person name="Kong X."/>
            <person name="Jiao Y."/>
            <person name="Jia J."/>
        </authorList>
    </citation>
    <scope>NUCLEOTIDE SEQUENCE [LARGE SCALE GENOMIC DNA]</scope>
    <source>
        <strain evidence="3">cv. AL8/78</strain>
    </source>
</reference>
<evidence type="ECO:0000313" key="3">
    <source>
        <dbReference type="Proteomes" id="UP000015105"/>
    </source>
</evidence>
<reference evidence="2" key="5">
    <citation type="journal article" date="2021" name="G3 (Bethesda)">
        <title>Aegilops tauschii genome assembly Aet v5.0 features greater sequence contiguity and improved annotation.</title>
        <authorList>
            <person name="Wang L."/>
            <person name="Zhu T."/>
            <person name="Rodriguez J.C."/>
            <person name="Deal K.R."/>
            <person name="Dubcovsky J."/>
            <person name="McGuire P.E."/>
            <person name="Lux T."/>
            <person name="Spannagl M."/>
            <person name="Mayer K.F.X."/>
            <person name="Baldrich P."/>
            <person name="Meyers B.C."/>
            <person name="Huo N."/>
            <person name="Gu Y.Q."/>
            <person name="Zhou H."/>
            <person name="Devos K.M."/>
            <person name="Bennetzen J.L."/>
            <person name="Unver T."/>
            <person name="Budak H."/>
            <person name="Gulick P.J."/>
            <person name="Galiba G."/>
            <person name="Kalapos B."/>
            <person name="Nelson D.R."/>
            <person name="Li P."/>
            <person name="You F.M."/>
            <person name="Luo M.C."/>
            <person name="Dvorak J."/>
        </authorList>
    </citation>
    <scope>NUCLEOTIDE SEQUENCE [LARGE SCALE GENOMIC DNA]</scope>
    <source>
        <strain evidence="2">cv. AL8/78</strain>
    </source>
</reference>
<protein>
    <recommendedName>
        <fullName evidence="4">Knottin scorpion toxin-like domain-containing protein</fullName>
    </recommendedName>
</protein>
<dbReference type="EnsemblPlants" id="AET1Gv20048200.2">
    <property type="protein sequence ID" value="AET1Gv20048200.2"/>
    <property type="gene ID" value="AET1Gv20048200"/>
</dbReference>
<sequence length="81" mass="9139">MKFVSALMEGKAILLCLMVIVQLGNSIHIEQCQKRIGFLSPSCTEPNCKRACQNVWGRDVMISECWVENPSTAYCYCVVCF</sequence>
<feature type="chain" id="PRO_5019159207" description="Knottin scorpion toxin-like domain-containing protein" evidence="1">
    <location>
        <begin position="27"/>
        <end position="81"/>
    </location>
</feature>
<accession>A0A452XL69</accession>
<proteinExistence type="predicted"/>
<organism evidence="2 3">
    <name type="scientific">Aegilops tauschii subsp. strangulata</name>
    <name type="common">Goatgrass</name>
    <dbReference type="NCBI Taxonomy" id="200361"/>
    <lineage>
        <taxon>Eukaryota</taxon>
        <taxon>Viridiplantae</taxon>
        <taxon>Streptophyta</taxon>
        <taxon>Embryophyta</taxon>
        <taxon>Tracheophyta</taxon>
        <taxon>Spermatophyta</taxon>
        <taxon>Magnoliopsida</taxon>
        <taxon>Liliopsida</taxon>
        <taxon>Poales</taxon>
        <taxon>Poaceae</taxon>
        <taxon>BOP clade</taxon>
        <taxon>Pooideae</taxon>
        <taxon>Triticodae</taxon>
        <taxon>Triticeae</taxon>
        <taxon>Triticinae</taxon>
        <taxon>Aegilops</taxon>
    </lineage>
</organism>
<evidence type="ECO:0008006" key="4">
    <source>
        <dbReference type="Google" id="ProtNLM"/>
    </source>
</evidence>
<dbReference type="AlphaFoldDB" id="A0A452XL69"/>
<reference evidence="2" key="4">
    <citation type="submission" date="2019-03" db="UniProtKB">
        <authorList>
            <consortium name="EnsemblPlants"/>
        </authorList>
    </citation>
    <scope>IDENTIFICATION</scope>
</reference>
<reference evidence="2" key="3">
    <citation type="journal article" date="2017" name="Nature">
        <title>Genome sequence of the progenitor of the wheat D genome Aegilops tauschii.</title>
        <authorList>
            <person name="Luo M.C."/>
            <person name="Gu Y.Q."/>
            <person name="Puiu D."/>
            <person name="Wang H."/>
            <person name="Twardziok S.O."/>
            <person name="Deal K.R."/>
            <person name="Huo N."/>
            <person name="Zhu T."/>
            <person name="Wang L."/>
            <person name="Wang Y."/>
            <person name="McGuire P.E."/>
            <person name="Liu S."/>
            <person name="Long H."/>
            <person name="Ramasamy R.K."/>
            <person name="Rodriguez J.C."/>
            <person name="Van S.L."/>
            <person name="Yuan L."/>
            <person name="Wang Z."/>
            <person name="Xia Z."/>
            <person name="Xiao L."/>
            <person name="Anderson O.D."/>
            <person name="Ouyang S."/>
            <person name="Liang Y."/>
            <person name="Zimin A.V."/>
            <person name="Pertea G."/>
            <person name="Qi P."/>
            <person name="Bennetzen J.L."/>
            <person name="Dai X."/>
            <person name="Dawson M.W."/>
            <person name="Muller H.G."/>
            <person name="Kugler K."/>
            <person name="Rivarola-Duarte L."/>
            <person name="Spannagl M."/>
            <person name="Mayer K.F.X."/>
            <person name="Lu F.H."/>
            <person name="Bevan M.W."/>
            <person name="Leroy P."/>
            <person name="Li P."/>
            <person name="You F.M."/>
            <person name="Sun Q."/>
            <person name="Liu Z."/>
            <person name="Lyons E."/>
            <person name="Wicker T."/>
            <person name="Salzberg S.L."/>
            <person name="Devos K.M."/>
            <person name="Dvorak J."/>
        </authorList>
    </citation>
    <scope>NUCLEOTIDE SEQUENCE [LARGE SCALE GENOMIC DNA]</scope>
    <source>
        <strain evidence="2">cv. AL8/78</strain>
    </source>
</reference>
<feature type="signal peptide" evidence="1">
    <location>
        <begin position="1"/>
        <end position="26"/>
    </location>
</feature>
<keyword evidence="1" id="KW-0732">Signal</keyword>